<organism evidence="2 3">
    <name type="scientific">Plastoroseomonas hellenica</name>
    <dbReference type="NCBI Taxonomy" id="2687306"/>
    <lineage>
        <taxon>Bacteria</taxon>
        <taxon>Pseudomonadati</taxon>
        <taxon>Pseudomonadota</taxon>
        <taxon>Alphaproteobacteria</taxon>
        <taxon>Acetobacterales</taxon>
        <taxon>Acetobacteraceae</taxon>
        <taxon>Plastoroseomonas</taxon>
    </lineage>
</organism>
<sequence length="99" mass="9574">MAAQRQAAAAGAGGGKAAAGGAADLLCLAAAPSFAVMALLTGFGGGPPDVLCSAAQDASPLSGMGLMYALMSAFHAAPWLKLVSSRRSGAGRAVNALRE</sequence>
<keyword evidence="3" id="KW-1185">Reference proteome</keyword>
<name>A0ABS5EX26_9PROT</name>
<protein>
    <submittedName>
        <fullName evidence="2">Uncharacterized protein</fullName>
    </submittedName>
</protein>
<accession>A0ABS5EX26</accession>
<feature type="transmembrane region" description="Helical" evidence="1">
    <location>
        <begin position="65"/>
        <end position="83"/>
    </location>
</feature>
<dbReference type="Proteomes" id="UP001196870">
    <property type="component" value="Unassembled WGS sequence"/>
</dbReference>
<comment type="caution">
    <text evidence="2">The sequence shown here is derived from an EMBL/GenBank/DDBJ whole genome shotgun (WGS) entry which is preliminary data.</text>
</comment>
<evidence type="ECO:0000313" key="3">
    <source>
        <dbReference type="Proteomes" id="UP001196870"/>
    </source>
</evidence>
<proteinExistence type="predicted"/>
<evidence type="ECO:0000256" key="1">
    <source>
        <dbReference type="SAM" id="Phobius"/>
    </source>
</evidence>
<keyword evidence="1" id="KW-0472">Membrane</keyword>
<evidence type="ECO:0000313" key="2">
    <source>
        <dbReference type="EMBL" id="MBR0664850.1"/>
    </source>
</evidence>
<keyword evidence="1" id="KW-1133">Transmembrane helix</keyword>
<reference evidence="3" key="1">
    <citation type="journal article" date="2021" name="Syst. Appl. Microbiol.">
        <title>Roseomonas hellenica sp. nov., isolated from roots of wild-growing Alkanna tinctoria.</title>
        <authorList>
            <person name="Rat A."/>
            <person name="Naranjo H.D."/>
            <person name="Lebbe L."/>
            <person name="Cnockaert M."/>
            <person name="Krigas N."/>
            <person name="Grigoriadou K."/>
            <person name="Maloupa E."/>
            <person name="Willems A."/>
        </authorList>
    </citation>
    <scope>NUCLEOTIDE SEQUENCE [LARGE SCALE GENOMIC DNA]</scope>
    <source>
        <strain evidence="3">LMG 31523</strain>
    </source>
</reference>
<keyword evidence="1" id="KW-0812">Transmembrane</keyword>
<feature type="transmembrane region" description="Helical" evidence="1">
    <location>
        <begin position="25"/>
        <end position="45"/>
    </location>
</feature>
<gene>
    <name evidence="2" type="ORF">GXW71_10850</name>
</gene>
<dbReference type="EMBL" id="JAAGBB010000011">
    <property type="protein sequence ID" value="MBR0664850.1"/>
    <property type="molecule type" value="Genomic_DNA"/>
</dbReference>